<comment type="catalytic activity">
    <reaction evidence="6">
        <text>L-rhamnopyranose = L-rhamnulose</text>
        <dbReference type="Rhea" id="RHEA:23160"/>
        <dbReference type="ChEBI" id="CHEBI:17897"/>
        <dbReference type="ChEBI" id="CHEBI:62346"/>
        <dbReference type="EC" id="5.3.1.14"/>
    </reaction>
</comment>
<evidence type="ECO:0000256" key="5">
    <source>
        <dbReference type="ARBA" id="ARBA00023308"/>
    </source>
</evidence>
<feature type="binding site" evidence="6">
    <location>
        <position position="262"/>
    </location>
    <ligand>
        <name>Mn(2+)</name>
        <dbReference type="ChEBI" id="CHEBI:29035"/>
    </ligand>
</feature>
<gene>
    <name evidence="6 7" type="primary">rhaA</name>
    <name evidence="7" type="ORF">SCARR_05320</name>
</gene>
<dbReference type="PANTHER" id="PTHR30268">
    <property type="entry name" value="L-RHAMNOSE ISOMERASE"/>
    <property type="match status" value="1"/>
</dbReference>
<evidence type="ECO:0000256" key="4">
    <source>
        <dbReference type="ARBA" id="ARBA00023235"/>
    </source>
</evidence>
<accession>A0A6C2UTB5</accession>
<dbReference type="UniPathway" id="UPA00541">
    <property type="reaction ID" value="UER00601"/>
</dbReference>
<protein>
    <recommendedName>
        <fullName evidence="6">L-rhamnose isomerase</fullName>
        <ecNumber evidence="6">5.3.1.14</ecNumber>
    </recommendedName>
</protein>
<evidence type="ECO:0000256" key="2">
    <source>
        <dbReference type="ARBA" id="ARBA00022723"/>
    </source>
</evidence>
<evidence type="ECO:0000256" key="1">
    <source>
        <dbReference type="ARBA" id="ARBA00022490"/>
    </source>
</evidence>
<sequence>MSVEKAYELAKERYAAFGIDTDAMIERALELPISLHCWQADDVVGFETKPDGLAGGGIMATGNYPGRARNGEEARADISKAMSLIPGTQRCNVHALYCETDEYVDRDEMTPAGFQKWIDWAAAQGIKLDFNPSFFSHANAEDGFTLSSRDEEIRQFWVRHGKASRKIAEAMAEAQGSPCYVNWWTPDGSKDIPADRFGPRARMAKSYDEIMADDSVDKTKCVDFIESKLFGIGSEEYVVSSGEFCSDYAISRSMGLCMDMGHFHPTETIHGKISSHLQFMDQILLHVSRPIRWDSDHVTLFNDDLKNVFLEIQRGNVWDRVIIALDFFDASINRIGAYVTGTRAARKGILNALLDPTGQLQSYEAEGKNAQRLALMEEFKTMPFAAVWDKLCEKGNVPVGADWLADMEAYEADVLAVRS</sequence>
<dbReference type="GO" id="GO:0008740">
    <property type="term" value="F:L-rhamnose isomerase activity"/>
    <property type="evidence" value="ECO:0007669"/>
    <property type="project" value="UniProtKB-UniRule"/>
</dbReference>
<evidence type="ECO:0000256" key="6">
    <source>
        <dbReference type="HAMAP-Rule" id="MF_00541"/>
    </source>
</evidence>
<dbReference type="GO" id="GO:0005737">
    <property type="term" value="C:cytoplasm"/>
    <property type="evidence" value="ECO:0007669"/>
    <property type="project" value="UniProtKB-SubCell"/>
</dbReference>
<keyword evidence="5 6" id="KW-0684">Rhamnose metabolism</keyword>
<dbReference type="InterPro" id="IPR009308">
    <property type="entry name" value="Rhamnose_isomerase"/>
</dbReference>
<dbReference type="AlphaFoldDB" id="A0A6C2UTB5"/>
<dbReference type="SUPFAM" id="SSF51658">
    <property type="entry name" value="Xylose isomerase-like"/>
    <property type="match status" value="1"/>
</dbReference>
<evidence type="ECO:0000313" key="8">
    <source>
        <dbReference type="Proteomes" id="UP000346198"/>
    </source>
</evidence>
<reference evidence="7 8" key="1">
    <citation type="submission" date="2019-04" db="EMBL/GenBank/DDBJ databases">
        <authorList>
            <person name="Van Vliet M D."/>
        </authorList>
    </citation>
    <scope>NUCLEOTIDE SEQUENCE [LARGE SCALE GENOMIC DNA]</scope>
    <source>
        <strain evidence="7 8">F21</strain>
    </source>
</reference>
<comment type="function">
    <text evidence="6">Catalyzes the interconversion of L-rhamnose and L-rhamnulose.</text>
</comment>
<comment type="subcellular location">
    <subcellularLocation>
        <location evidence="6">Cytoplasm</location>
    </subcellularLocation>
</comment>
<dbReference type="EMBL" id="CAAHFH010000003">
    <property type="protein sequence ID" value="VGO23213.1"/>
    <property type="molecule type" value="Genomic_DNA"/>
</dbReference>
<name>A0A6C2UTB5_9BACT</name>
<dbReference type="GO" id="GO:0019324">
    <property type="term" value="P:L-lyxose metabolic process"/>
    <property type="evidence" value="ECO:0007669"/>
    <property type="project" value="TreeGrafter"/>
</dbReference>
<dbReference type="RefSeq" id="WP_136065372.1">
    <property type="nucleotide sequence ID" value="NZ_CAAHFH010000003.1"/>
</dbReference>
<dbReference type="GO" id="GO:0030145">
    <property type="term" value="F:manganese ion binding"/>
    <property type="evidence" value="ECO:0007669"/>
    <property type="project" value="UniProtKB-UniRule"/>
</dbReference>
<comment type="cofactor">
    <cofactor evidence="6">
        <name>Mn(2+)</name>
        <dbReference type="ChEBI" id="CHEBI:29035"/>
    </cofactor>
    <text evidence="6">Binds 1 Mn(2+) ion per subunit.</text>
</comment>
<dbReference type="Proteomes" id="UP000346198">
    <property type="component" value="Unassembled WGS sequence"/>
</dbReference>
<dbReference type="Gene3D" id="3.20.20.150">
    <property type="entry name" value="Divalent-metal-dependent TIM barrel enzymes"/>
    <property type="match status" value="1"/>
</dbReference>
<organism evidence="7 8">
    <name type="scientific">Pontiella sulfatireligans</name>
    <dbReference type="NCBI Taxonomy" id="2750658"/>
    <lineage>
        <taxon>Bacteria</taxon>
        <taxon>Pseudomonadati</taxon>
        <taxon>Kiritimatiellota</taxon>
        <taxon>Kiritimatiellia</taxon>
        <taxon>Kiritimatiellales</taxon>
        <taxon>Pontiellaceae</taxon>
        <taxon>Pontiella</taxon>
    </lineage>
</organism>
<proteinExistence type="inferred from homology"/>
<evidence type="ECO:0000256" key="3">
    <source>
        <dbReference type="ARBA" id="ARBA00023211"/>
    </source>
</evidence>
<keyword evidence="1 6" id="KW-0963">Cytoplasm</keyword>
<dbReference type="NCBIfam" id="NF002203">
    <property type="entry name" value="PRK01076.1"/>
    <property type="match status" value="1"/>
</dbReference>
<feature type="binding site" evidence="6">
    <location>
        <position position="296"/>
    </location>
    <ligand>
        <name>Mn(2+)</name>
        <dbReference type="ChEBI" id="CHEBI:29035"/>
    </ligand>
</feature>
<dbReference type="HAMAP" id="MF_00541">
    <property type="entry name" value="RhaA"/>
    <property type="match status" value="1"/>
</dbReference>
<dbReference type="PANTHER" id="PTHR30268:SF0">
    <property type="entry name" value="L-RHAMNOSE ISOMERASE"/>
    <property type="match status" value="1"/>
</dbReference>
<keyword evidence="4 6" id="KW-0413">Isomerase</keyword>
<dbReference type="GO" id="GO:0019301">
    <property type="term" value="P:rhamnose catabolic process"/>
    <property type="evidence" value="ECO:0007669"/>
    <property type="project" value="UniProtKB-UniRule"/>
</dbReference>
<dbReference type="InterPro" id="IPR050337">
    <property type="entry name" value="L-rhamnose_isomerase"/>
</dbReference>
<feature type="binding site" evidence="6">
    <location>
        <position position="294"/>
    </location>
    <ligand>
        <name>Mn(2+)</name>
        <dbReference type="ChEBI" id="CHEBI:29035"/>
    </ligand>
</feature>
<dbReference type="Pfam" id="PF06134">
    <property type="entry name" value="RhaA"/>
    <property type="match status" value="1"/>
</dbReference>
<keyword evidence="3 6" id="KW-0464">Manganese</keyword>
<comment type="pathway">
    <text evidence="6">Carbohydrate degradation; L-rhamnose degradation; glycerone phosphate from L-rhamnose: step 1/3.</text>
</comment>
<dbReference type="EC" id="5.3.1.14" evidence="6"/>
<keyword evidence="2 6" id="KW-0479">Metal-binding</keyword>
<comment type="similarity">
    <text evidence="6">Belongs to the rhamnose isomerase family.</text>
</comment>
<evidence type="ECO:0000313" key="7">
    <source>
        <dbReference type="EMBL" id="VGO23213.1"/>
    </source>
</evidence>
<keyword evidence="8" id="KW-1185">Reference proteome</keyword>
<dbReference type="InterPro" id="IPR036237">
    <property type="entry name" value="Xyl_isomerase-like_sf"/>
</dbReference>